<sequence length="138" mass="16036">MTVAYGSIDHNEECENEEKQVEICARDFLFYRNETMPQTGPEMDKFCRENKSKETCLGTHSKKCLAHSANQAIIELLRSMSKQNRAICANKNGRRLYTKLAHCMNKKGTSGLCYERFREQIHGIHQYSQDEKIPVICW</sequence>
<organism evidence="1 2">
    <name type="scientific">Blomia tropicalis</name>
    <name type="common">Mite</name>
    <dbReference type="NCBI Taxonomy" id="40697"/>
    <lineage>
        <taxon>Eukaryota</taxon>
        <taxon>Metazoa</taxon>
        <taxon>Ecdysozoa</taxon>
        <taxon>Arthropoda</taxon>
        <taxon>Chelicerata</taxon>
        <taxon>Arachnida</taxon>
        <taxon>Acari</taxon>
        <taxon>Acariformes</taxon>
        <taxon>Sarcoptiformes</taxon>
        <taxon>Astigmata</taxon>
        <taxon>Glycyphagoidea</taxon>
        <taxon>Echimyopodidae</taxon>
        <taxon>Blomia</taxon>
    </lineage>
</organism>
<evidence type="ECO:0000313" key="1">
    <source>
        <dbReference type="EMBL" id="KAJ6220993.1"/>
    </source>
</evidence>
<evidence type="ECO:0000313" key="2">
    <source>
        <dbReference type="Proteomes" id="UP001142055"/>
    </source>
</evidence>
<comment type="caution">
    <text evidence="1">The sequence shown here is derived from an EMBL/GenBank/DDBJ whole genome shotgun (WGS) entry which is preliminary data.</text>
</comment>
<gene>
    <name evidence="1" type="ORF">RDWZM_006805</name>
</gene>
<name>A0A9Q0M977_BLOTA</name>
<proteinExistence type="predicted"/>
<dbReference type="EMBL" id="JAPWDV010000002">
    <property type="protein sequence ID" value="KAJ6220993.1"/>
    <property type="molecule type" value="Genomic_DNA"/>
</dbReference>
<accession>A0A9Q0M977</accession>
<dbReference type="AlphaFoldDB" id="A0A9Q0M977"/>
<protein>
    <submittedName>
        <fullName evidence="1">Uncharacterized protein</fullName>
    </submittedName>
</protein>
<reference evidence="1" key="1">
    <citation type="submission" date="2022-12" db="EMBL/GenBank/DDBJ databases">
        <title>Genome assemblies of Blomia tropicalis.</title>
        <authorList>
            <person name="Cui Y."/>
        </authorList>
    </citation>
    <scope>NUCLEOTIDE SEQUENCE</scope>
    <source>
        <tissue evidence="1">Adult mites</tissue>
    </source>
</reference>
<keyword evidence="2" id="KW-1185">Reference proteome</keyword>
<dbReference type="Proteomes" id="UP001142055">
    <property type="component" value="Chromosome 2"/>
</dbReference>